<dbReference type="SUPFAM" id="SSF53850">
    <property type="entry name" value="Periplasmic binding protein-like II"/>
    <property type="match status" value="1"/>
</dbReference>
<reference evidence="6 7" key="1">
    <citation type="submission" date="2014-04" db="EMBL/GenBank/DDBJ databases">
        <title>Marinobacterium kochiensis sp. nov., isolated from sediment sample collected from Kochi backwaters in Kerala, India.</title>
        <authorList>
            <person name="Singh A."/>
            <person name="Pinnaka A.K."/>
        </authorList>
    </citation>
    <scope>NUCLEOTIDE SEQUENCE [LARGE SCALE GENOMIC DNA]</scope>
    <source>
        <strain evidence="6 7">AK27</strain>
    </source>
</reference>
<dbReference type="Pfam" id="PF00126">
    <property type="entry name" value="HTH_1"/>
    <property type="match status" value="1"/>
</dbReference>
<dbReference type="Gene3D" id="3.40.190.290">
    <property type="match status" value="1"/>
</dbReference>
<protein>
    <submittedName>
        <fullName evidence="6">Transcriptional regulator, LysR family</fullName>
    </submittedName>
</protein>
<feature type="domain" description="HTH lysR-type" evidence="5">
    <location>
        <begin position="1"/>
        <end position="58"/>
    </location>
</feature>
<evidence type="ECO:0000259" key="5">
    <source>
        <dbReference type="PROSITE" id="PS50931"/>
    </source>
</evidence>
<dbReference type="FunFam" id="1.10.10.10:FF:000001">
    <property type="entry name" value="LysR family transcriptional regulator"/>
    <property type="match status" value="1"/>
</dbReference>
<evidence type="ECO:0000313" key="7">
    <source>
        <dbReference type="Proteomes" id="UP000028252"/>
    </source>
</evidence>
<keyword evidence="2" id="KW-0805">Transcription regulation</keyword>
<dbReference type="InterPro" id="IPR058163">
    <property type="entry name" value="LysR-type_TF_proteobact-type"/>
</dbReference>
<evidence type="ECO:0000256" key="2">
    <source>
        <dbReference type="ARBA" id="ARBA00023015"/>
    </source>
</evidence>
<keyword evidence="3" id="KW-0238">DNA-binding</keyword>
<dbReference type="PANTHER" id="PTHR30537:SF68">
    <property type="entry name" value="TRANSCRIPTIONAL REGULATOR-RELATED"/>
    <property type="match status" value="1"/>
</dbReference>
<dbReference type="OrthoDB" id="9815676at2"/>
<dbReference type="GO" id="GO:0003700">
    <property type="term" value="F:DNA-binding transcription factor activity"/>
    <property type="evidence" value="ECO:0007669"/>
    <property type="project" value="InterPro"/>
</dbReference>
<dbReference type="InterPro" id="IPR036390">
    <property type="entry name" value="WH_DNA-bd_sf"/>
</dbReference>
<comment type="similarity">
    <text evidence="1">Belongs to the LysR transcriptional regulatory family.</text>
</comment>
<evidence type="ECO:0000256" key="3">
    <source>
        <dbReference type="ARBA" id="ARBA00023125"/>
    </source>
</evidence>
<dbReference type="RefSeq" id="WP_036191268.1">
    <property type="nucleotide sequence ID" value="NZ_JMQN01000057.1"/>
</dbReference>
<dbReference type="PRINTS" id="PR00039">
    <property type="entry name" value="HTHLYSR"/>
</dbReference>
<evidence type="ECO:0000256" key="4">
    <source>
        <dbReference type="ARBA" id="ARBA00023163"/>
    </source>
</evidence>
<dbReference type="STRING" id="1232683.ADIMK_3747"/>
<dbReference type="InterPro" id="IPR000847">
    <property type="entry name" value="LysR_HTH_N"/>
</dbReference>
<dbReference type="SUPFAM" id="SSF46785">
    <property type="entry name" value="Winged helix' DNA-binding domain"/>
    <property type="match status" value="1"/>
</dbReference>
<dbReference type="PROSITE" id="PS50931">
    <property type="entry name" value="HTH_LYSR"/>
    <property type="match status" value="1"/>
</dbReference>
<dbReference type="eggNOG" id="COG0583">
    <property type="taxonomic scope" value="Bacteria"/>
</dbReference>
<evidence type="ECO:0000256" key="1">
    <source>
        <dbReference type="ARBA" id="ARBA00009437"/>
    </source>
</evidence>
<dbReference type="EMBL" id="JMQN01000057">
    <property type="protein sequence ID" value="KEA62086.1"/>
    <property type="molecule type" value="Genomic_DNA"/>
</dbReference>
<sequence length="302" mass="34240">MNLNDLSLFIRVVETGSFTSAAETLNVQKSTISRRIAQLEDSLGTRLIQRTTRKLKLTPEGLELFERSRDLIDQLQLVRDEIAADSSELRGRLRMTMPTEVGIYLMNGVIASFMDKYPELEVDVELSTRTVDLVEEGMDLALRVGPLPDSSMIARKVATLSRGLYASPAYLQKHGEPVTPDDLSRHQCVTLVKPFDSWRFTDWNEGEPATFGKQMRTNSMSFAREMGVQGVGIIRLAHVFVDELVEQGKLVPVMRDFHVTPTEINALYTSRRNLTPRVRAFLDHMMDRLEAHPWVSDCNRDA</sequence>
<dbReference type="Gene3D" id="1.10.10.10">
    <property type="entry name" value="Winged helix-like DNA-binding domain superfamily/Winged helix DNA-binding domain"/>
    <property type="match status" value="1"/>
</dbReference>
<keyword evidence="4" id="KW-0804">Transcription</keyword>
<name>A0A081FU81_9GAMM</name>
<organism evidence="6 7">
    <name type="scientific">Marinobacterium lacunae</name>
    <dbReference type="NCBI Taxonomy" id="1232683"/>
    <lineage>
        <taxon>Bacteria</taxon>
        <taxon>Pseudomonadati</taxon>
        <taxon>Pseudomonadota</taxon>
        <taxon>Gammaproteobacteria</taxon>
        <taxon>Oceanospirillales</taxon>
        <taxon>Oceanospirillaceae</taxon>
        <taxon>Marinobacterium</taxon>
    </lineage>
</organism>
<keyword evidence="7" id="KW-1185">Reference proteome</keyword>
<dbReference type="PATRIC" id="fig|1232683.4.peg.3688"/>
<dbReference type="GO" id="GO:0006351">
    <property type="term" value="P:DNA-templated transcription"/>
    <property type="evidence" value="ECO:0007669"/>
    <property type="project" value="TreeGrafter"/>
</dbReference>
<dbReference type="InterPro" id="IPR005119">
    <property type="entry name" value="LysR_subst-bd"/>
</dbReference>
<proteinExistence type="inferred from homology"/>
<dbReference type="AlphaFoldDB" id="A0A081FU81"/>
<gene>
    <name evidence="6" type="ORF">ADIMK_3747</name>
</gene>
<accession>A0A081FU81</accession>
<dbReference type="InterPro" id="IPR036388">
    <property type="entry name" value="WH-like_DNA-bd_sf"/>
</dbReference>
<comment type="caution">
    <text evidence="6">The sequence shown here is derived from an EMBL/GenBank/DDBJ whole genome shotgun (WGS) entry which is preliminary data.</text>
</comment>
<evidence type="ECO:0000313" key="6">
    <source>
        <dbReference type="EMBL" id="KEA62086.1"/>
    </source>
</evidence>
<dbReference type="PANTHER" id="PTHR30537">
    <property type="entry name" value="HTH-TYPE TRANSCRIPTIONAL REGULATOR"/>
    <property type="match status" value="1"/>
</dbReference>
<dbReference type="GO" id="GO:0043565">
    <property type="term" value="F:sequence-specific DNA binding"/>
    <property type="evidence" value="ECO:0007669"/>
    <property type="project" value="TreeGrafter"/>
</dbReference>
<dbReference type="CDD" id="cd08422">
    <property type="entry name" value="PBP2_CrgA_like"/>
    <property type="match status" value="1"/>
</dbReference>
<dbReference type="Pfam" id="PF03466">
    <property type="entry name" value="LysR_substrate"/>
    <property type="match status" value="1"/>
</dbReference>
<dbReference type="Proteomes" id="UP000028252">
    <property type="component" value="Unassembled WGS sequence"/>
</dbReference>